<feature type="region of interest" description="Disordered" evidence="1">
    <location>
        <begin position="56"/>
        <end position="90"/>
    </location>
</feature>
<accession>A0ABD2Q2N1</accession>
<organism evidence="2 3">
    <name type="scientific">Cichlidogyrus casuarinus</name>
    <dbReference type="NCBI Taxonomy" id="1844966"/>
    <lineage>
        <taxon>Eukaryota</taxon>
        <taxon>Metazoa</taxon>
        <taxon>Spiralia</taxon>
        <taxon>Lophotrochozoa</taxon>
        <taxon>Platyhelminthes</taxon>
        <taxon>Monogenea</taxon>
        <taxon>Monopisthocotylea</taxon>
        <taxon>Dactylogyridea</taxon>
        <taxon>Ancyrocephalidae</taxon>
        <taxon>Cichlidogyrus</taxon>
    </lineage>
</organism>
<feature type="compositionally biased region" description="Low complexity" evidence="1">
    <location>
        <begin position="81"/>
        <end position="90"/>
    </location>
</feature>
<dbReference type="EMBL" id="JBJKFK010001166">
    <property type="protein sequence ID" value="KAL3313875.1"/>
    <property type="molecule type" value="Genomic_DNA"/>
</dbReference>
<proteinExistence type="predicted"/>
<evidence type="ECO:0000313" key="2">
    <source>
        <dbReference type="EMBL" id="KAL3313875.1"/>
    </source>
</evidence>
<reference evidence="2 3" key="1">
    <citation type="submission" date="2024-11" db="EMBL/GenBank/DDBJ databases">
        <title>Adaptive evolution of stress response genes in parasites aligns with host niche diversity.</title>
        <authorList>
            <person name="Hahn C."/>
            <person name="Resl P."/>
        </authorList>
    </citation>
    <scope>NUCLEOTIDE SEQUENCE [LARGE SCALE GENOMIC DNA]</scope>
    <source>
        <strain evidence="2">EGGRZ-B1_66</strain>
        <tissue evidence="2">Body</tissue>
    </source>
</reference>
<gene>
    <name evidence="2" type="ORF">Ciccas_007515</name>
</gene>
<comment type="caution">
    <text evidence="2">The sequence shown here is derived from an EMBL/GenBank/DDBJ whole genome shotgun (WGS) entry which is preliminary data.</text>
</comment>
<feature type="compositionally biased region" description="Basic and acidic residues" evidence="1">
    <location>
        <begin position="10"/>
        <end position="33"/>
    </location>
</feature>
<evidence type="ECO:0000313" key="3">
    <source>
        <dbReference type="Proteomes" id="UP001626550"/>
    </source>
</evidence>
<evidence type="ECO:0000256" key="1">
    <source>
        <dbReference type="SAM" id="MobiDB-lite"/>
    </source>
</evidence>
<name>A0ABD2Q2N1_9PLAT</name>
<dbReference type="Proteomes" id="UP001626550">
    <property type="component" value="Unassembled WGS sequence"/>
</dbReference>
<keyword evidence="3" id="KW-1185">Reference proteome</keyword>
<protein>
    <submittedName>
        <fullName evidence="2">Uncharacterized protein</fullName>
    </submittedName>
</protein>
<dbReference type="AlphaFoldDB" id="A0ABD2Q2N1"/>
<sequence>MQGVNMIGDTAREHRQGEANRHTSTRGGEREDNAAQAQCMCATQLAGSPHHIMLLSSEKGRQESAEVDEALTGSSNRIGSPTPTTGTGTV</sequence>
<feature type="region of interest" description="Disordered" evidence="1">
    <location>
        <begin position="1"/>
        <end position="35"/>
    </location>
</feature>